<accession>A0A915DHT2</accession>
<dbReference type="WBParaSite" id="jg1960">
    <property type="protein sequence ID" value="jg1960"/>
    <property type="gene ID" value="jg1960"/>
</dbReference>
<evidence type="ECO:0000313" key="1">
    <source>
        <dbReference type="Proteomes" id="UP000887574"/>
    </source>
</evidence>
<evidence type="ECO:0000313" key="2">
    <source>
        <dbReference type="WBParaSite" id="jg1960"/>
    </source>
</evidence>
<reference evidence="2" key="1">
    <citation type="submission" date="2022-11" db="UniProtKB">
        <authorList>
            <consortium name="WormBaseParasite"/>
        </authorList>
    </citation>
    <scope>IDENTIFICATION</scope>
</reference>
<protein>
    <submittedName>
        <fullName evidence="2">Uncharacterized protein</fullName>
    </submittedName>
</protein>
<proteinExistence type="predicted"/>
<name>A0A915DHT2_9BILA</name>
<organism evidence="1 2">
    <name type="scientific">Ditylenchus dipsaci</name>
    <dbReference type="NCBI Taxonomy" id="166011"/>
    <lineage>
        <taxon>Eukaryota</taxon>
        <taxon>Metazoa</taxon>
        <taxon>Ecdysozoa</taxon>
        <taxon>Nematoda</taxon>
        <taxon>Chromadorea</taxon>
        <taxon>Rhabditida</taxon>
        <taxon>Tylenchina</taxon>
        <taxon>Tylenchomorpha</taxon>
        <taxon>Sphaerularioidea</taxon>
        <taxon>Anguinidae</taxon>
        <taxon>Anguininae</taxon>
        <taxon>Ditylenchus</taxon>
    </lineage>
</organism>
<dbReference type="Proteomes" id="UP000887574">
    <property type="component" value="Unplaced"/>
</dbReference>
<sequence>MYKRQSFEASSTASSEAKDDYEEVLAAIQQELFSHSHMKDVSKSAPCMEITDKNATMIKSIGRSTKSLSYTFFMQYNLISLGRIGDELNIWLMDIAPEKNLSTTEPTGVLF</sequence>
<dbReference type="AlphaFoldDB" id="A0A915DHT2"/>
<keyword evidence="1" id="KW-1185">Reference proteome</keyword>